<dbReference type="InterPro" id="IPR002641">
    <property type="entry name" value="PNPLA_dom"/>
</dbReference>
<feature type="active site" description="Proton acceptor" evidence="4">
    <location>
        <position position="201"/>
    </location>
</feature>
<dbReference type="Proteomes" id="UP000606724">
    <property type="component" value="Unassembled WGS sequence"/>
</dbReference>
<keyword evidence="3 4" id="KW-0443">Lipid metabolism</keyword>
<sequence length="349" mass="37116">MFLSTHYNGYRHLARLLRFSMLGILGVFISACQSLPSVTKTVAPIEKQPKVALVLGGGGAKGFAHIGVIKALEENGITPTLVVGTSVGSLIGSLYASGYNAKQLERLALNTSDSELTDFTLSNQGFIEGIKLKNFINAKVSGRAIENFPISFAAVAAEKYTLKKAVFSSGDAGLAVQASCSVPNIFIAPRIPEKIGKKYVDGGVVSLVPVDTARDLGADIIIAVDVTAANANSPANNKIPTINSLSSFWGFLESNIVTNFSNATNVTSVSQASTKRSTAMRRERERADIIIIPDIGHISSLDTSQRRALMTAGMQATTPQIAAIKQLMKDKAQQEKGLVEKLPSKYATL</sequence>
<evidence type="ECO:0000256" key="3">
    <source>
        <dbReference type="ARBA" id="ARBA00023098"/>
    </source>
</evidence>
<dbReference type="SUPFAM" id="SSF52151">
    <property type="entry name" value="FabD/lysophospholipase-like"/>
    <property type="match status" value="1"/>
</dbReference>
<dbReference type="PANTHER" id="PTHR14226">
    <property type="entry name" value="NEUROPATHY TARGET ESTERASE/SWISS CHEESE D.MELANOGASTER"/>
    <property type="match status" value="1"/>
</dbReference>
<dbReference type="PANTHER" id="PTHR14226:SF29">
    <property type="entry name" value="NEUROPATHY TARGET ESTERASE SWS"/>
    <property type="match status" value="1"/>
</dbReference>
<proteinExistence type="predicted"/>
<keyword evidence="1 4" id="KW-0378">Hydrolase</keyword>
<feature type="active site" description="Nucleophile" evidence="4">
    <location>
        <position position="86"/>
    </location>
</feature>
<keyword evidence="2 4" id="KW-0442">Lipid degradation</keyword>
<feature type="short sequence motif" description="GXGXXG" evidence="4">
    <location>
        <begin position="57"/>
        <end position="62"/>
    </location>
</feature>
<feature type="short sequence motif" description="GXSXG" evidence="4">
    <location>
        <begin position="84"/>
        <end position="88"/>
    </location>
</feature>
<dbReference type="Pfam" id="PF01734">
    <property type="entry name" value="Patatin"/>
    <property type="match status" value="1"/>
</dbReference>
<dbReference type="CDD" id="cd07205">
    <property type="entry name" value="Pat_PNPLA6_PNPLA7_NTE1_like"/>
    <property type="match status" value="1"/>
</dbReference>
<feature type="short sequence motif" description="DGA/G" evidence="4">
    <location>
        <begin position="201"/>
        <end position="203"/>
    </location>
</feature>
<dbReference type="RefSeq" id="WP_191692312.1">
    <property type="nucleotide sequence ID" value="NZ_JACSQR010000034.1"/>
</dbReference>
<evidence type="ECO:0000313" key="6">
    <source>
        <dbReference type="EMBL" id="MBD7948411.1"/>
    </source>
</evidence>
<evidence type="ECO:0000259" key="5">
    <source>
        <dbReference type="PROSITE" id="PS51635"/>
    </source>
</evidence>
<gene>
    <name evidence="6" type="ORF">H9653_10375</name>
</gene>
<dbReference type="InterPro" id="IPR016035">
    <property type="entry name" value="Acyl_Trfase/lysoPLipase"/>
</dbReference>
<evidence type="ECO:0000313" key="7">
    <source>
        <dbReference type="Proteomes" id="UP000606724"/>
    </source>
</evidence>
<protein>
    <submittedName>
        <fullName evidence="6">Patatin-like phospholipase family protein</fullName>
    </submittedName>
</protein>
<reference evidence="6 7" key="1">
    <citation type="submission" date="2020-08" db="EMBL/GenBank/DDBJ databases">
        <title>A Genomic Blueprint of the Chicken Gut Microbiome.</title>
        <authorList>
            <person name="Gilroy R."/>
            <person name="Ravi A."/>
            <person name="Getino M."/>
            <person name="Pursley I."/>
            <person name="Horton D.L."/>
            <person name="Alikhan N.-F."/>
            <person name="Baker D."/>
            <person name="Gharbi K."/>
            <person name="Hall N."/>
            <person name="Watson M."/>
            <person name="Adriaenssens E.M."/>
            <person name="Foster-Nyarko E."/>
            <person name="Jarju S."/>
            <person name="Secka A."/>
            <person name="Antonio M."/>
            <person name="Oren A."/>
            <person name="Chaudhuri R."/>
            <person name="La Ragione R.M."/>
            <person name="Hildebrand F."/>
            <person name="Pallen M.J."/>
        </authorList>
    </citation>
    <scope>NUCLEOTIDE SEQUENCE [LARGE SCALE GENOMIC DNA]</scope>
    <source>
        <strain evidence="6 7">Sa4CVA2</strain>
    </source>
</reference>
<evidence type="ECO:0000256" key="4">
    <source>
        <dbReference type="PROSITE-ProRule" id="PRU01161"/>
    </source>
</evidence>
<evidence type="ECO:0000256" key="2">
    <source>
        <dbReference type="ARBA" id="ARBA00022963"/>
    </source>
</evidence>
<dbReference type="InterPro" id="IPR050301">
    <property type="entry name" value="NTE"/>
</dbReference>
<accession>A0ABR8RKX4</accession>
<name>A0ABR8RKX4_9GAMM</name>
<evidence type="ECO:0000256" key="1">
    <source>
        <dbReference type="ARBA" id="ARBA00022801"/>
    </source>
</evidence>
<comment type="caution">
    <text evidence="6">The sequence shown here is derived from an EMBL/GenBank/DDBJ whole genome shotgun (WGS) entry which is preliminary data.</text>
</comment>
<keyword evidence="7" id="KW-1185">Reference proteome</keyword>
<feature type="domain" description="PNPLA" evidence="5">
    <location>
        <begin position="53"/>
        <end position="214"/>
    </location>
</feature>
<organism evidence="6 7">
    <name type="scientific">Psychrobacter communis</name>
    <dbReference type="NCBI Taxonomy" id="2762238"/>
    <lineage>
        <taxon>Bacteria</taxon>
        <taxon>Pseudomonadati</taxon>
        <taxon>Pseudomonadota</taxon>
        <taxon>Gammaproteobacteria</taxon>
        <taxon>Moraxellales</taxon>
        <taxon>Moraxellaceae</taxon>
        <taxon>Psychrobacter</taxon>
    </lineage>
</organism>
<dbReference type="EMBL" id="JACSQR010000034">
    <property type="protein sequence ID" value="MBD7948411.1"/>
    <property type="molecule type" value="Genomic_DNA"/>
</dbReference>
<dbReference type="PROSITE" id="PS51635">
    <property type="entry name" value="PNPLA"/>
    <property type="match status" value="1"/>
</dbReference>
<dbReference type="Gene3D" id="3.40.1090.10">
    <property type="entry name" value="Cytosolic phospholipase A2 catalytic domain"/>
    <property type="match status" value="2"/>
</dbReference>